<dbReference type="RefSeq" id="WP_379481824.1">
    <property type="nucleotide sequence ID" value="NZ_JBHLTL010000006.1"/>
</dbReference>
<protein>
    <submittedName>
        <fullName evidence="3">TadE/TadG family type IV pilus assembly protein</fullName>
    </submittedName>
</protein>
<keyword evidence="1" id="KW-0472">Membrane</keyword>
<reference evidence="3 4" key="1">
    <citation type="submission" date="2024-09" db="EMBL/GenBank/DDBJ databases">
        <authorList>
            <person name="Sun Q."/>
            <person name="Mori K."/>
        </authorList>
    </citation>
    <scope>NUCLEOTIDE SEQUENCE [LARGE SCALE GENOMIC DNA]</scope>
    <source>
        <strain evidence="3 4">NCAIM B.02537</strain>
    </source>
</reference>
<comment type="caution">
    <text evidence="3">The sequence shown here is derived from an EMBL/GenBank/DDBJ whole genome shotgun (WGS) entry which is preliminary data.</text>
</comment>
<accession>A0ABV6PKN4</accession>
<evidence type="ECO:0000313" key="4">
    <source>
        <dbReference type="Proteomes" id="UP001589943"/>
    </source>
</evidence>
<evidence type="ECO:0000313" key="3">
    <source>
        <dbReference type="EMBL" id="MFC0590385.1"/>
    </source>
</evidence>
<gene>
    <name evidence="3" type="ORF">ACFFF7_13290</name>
</gene>
<organism evidence="3 4">
    <name type="scientific">Novosphingobium aquiterrae</name>
    <dbReference type="NCBI Taxonomy" id="624388"/>
    <lineage>
        <taxon>Bacteria</taxon>
        <taxon>Pseudomonadati</taxon>
        <taxon>Pseudomonadota</taxon>
        <taxon>Alphaproteobacteria</taxon>
        <taxon>Sphingomonadales</taxon>
        <taxon>Sphingomonadaceae</taxon>
        <taxon>Novosphingobium</taxon>
    </lineage>
</organism>
<keyword evidence="1" id="KW-0812">Transmembrane</keyword>
<evidence type="ECO:0000256" key="1">
    <source>
        <dbReference type="SAM" id="Phobius"/>
    </source>
</evidence>
<proteinExistence type="predicted"/>
<sequence length="207" mass="22026">MRAFFRDSGAATAAEFALILPLFLLFLFGIIDVGRFAWDMNQLGKAVQVGARWAVVTDTIPDGLRTYSFATSGLIAQGTTVPVESFPGITCTGTSSAATCVWKGGSAPAGFTLTQNSTNKPFQKIVERMKQIDPDIDYPNVQVDYEWSGLGFAGDPNGPDVAPLTKISVIGLKFKPMTTFLFASAGITFPAISYSLPMEDGSGSESS</sequence>
<feature type="transmembrane region" description="Helical" evidence="1">
    <location>
        <begin position="16"/>
        <end position="38"/>
    </location>
</feature>
<dbReference type="InterPro" id="IPR012495">
    <property type="entry name" value="TadE-like_dom"/>
</dbReference>
<name>A0ABV6PKN4_9SPHN</name>
<dbReference type="EMBL" id="JBHLTL010000006">
    <property type="protein sequence ID" value="MFC0590385.1"/>
    <property type="molecule type" value="Genomic_DNA"/>
</dbReference>
<keyword evidence="1" id="KW-1133">Transmembrane helix</keyword>
<feature type="domain" description="TadE-like" evidence="2">
    <location>
        <begin position="11"/>
        <end position="52"/>
    </location>
</feature>
<dbReference type="Pfam" id="PF07811">
    <property type="entry name" value="TadE"/>
    <property type="match status" value="1"/>
</dbReference>
<dbReference type="Proteomes" id="UP001589943">
    <property type="component" value="Unassembled WGS sequence"/>
</dbReference>
<evidence type="ECO:0000259" key="2">
    <source>
        <dbReference type="Pfam" id="PF07811"/>
    </source>
</evidence>
<keyword evidence="4" id="KW-1185">Reference proteome</keyword>